<comment type="caution">
    <text evidence="8">The sequence shown here is derived from an EMBL/GenBank/DDBJ whole genome shotgun (WGS) entry which is preliminary data.</text>
</comment>
<protein>
    <recommendedName>
        <fullName evidence="6">Holliday junction branch migration complex subunit RuvA</fullName>
    </recommendedName>
</protein>
<keyword evidence="5 6" id="KW-0234">DNA repair</keyword>
<dbReference type="InterPro" id="IPR011114">
    <property type="entry name" value="RuvA_C"/>
</dbReference>
<feature type="region of interest" description="Domain III" evidence="6">
    <location>
        <begin position="153"/>
        <end position="206"/>
    </location>
</feature>
<evidence type="ECO:0000256" key="1">
    <source>
        <dbReference type="ARBA" id="ARBA00022490"/>
    </source>
</evidence>
<dbReference type="Gene3D" id="1.10.8.10">
    <property type="entry name" value="DNA helicase RuvA subunit, C-terminal domain"/>
    <property type="match status" value="1"/>
</dbReference>
<evidence type="ECO:0000256" key="5">
    <source>
        <dbReference type="ARBA" id="ARBA00023204"/>
    </source>
</evidence>
<keyword evidence="1 6" id="KW-0963">Cytoplasm</keyword>
<dbReference type="GO" id="GO:0004386">
    <property type="term" value="F:helicase activity"/>
    <property type="evidence" value="ECO:0007669"/>
    <property type="project" value="UniProtKB-KW"/>
</dbReference>
<accession>A0ABR5JZ09</accession>
<dbReference type="SMART" id="SM00278">
    <property type="entry name" value="HhH1"/>
    <property type="match status" value="2"/>
</dbReference>
<evidence type="ECO:0000256" key="4">
    <source>
        <dbReference type="ARBA" id="ARBA00023172"/>
    </source>
</evidence>
<dbReference type="SUPFAM" id="SSF46929">
    <property type="entry name" value="DNA helicase RuvA subunit, C-terminal domain"/>
    <property type="match status" value="1"/>
</dbReference>
<organism evidence="8 9">
    <name type="scientific">Lysinibacillus contaminans</name>
    <dbReference type="NCBI Taxonomy" id="1293441"/>
    <lineage>
        <taxon>Bacteria</taxon>
        <taxon>Bacillati</taxon>
        <taxon>Bacillota</taxon>
        <taxon>Bacilli</taxon>
        <taxon>Bacillales</taxon>
        <taxon>Bacillaceae</taxon>
        <taxon>Lysinibacillus</taxon>
    </lineage>
</organism>
<comment type="domain">
    <text evidence="6">Has three domains with a flexible linker between the domains II and III and assumes an 'L' shape. Domain III is highly mobile and contacts RuvB.</text>
</comment>
<comment type="subunit">
    <text evidence="6">Homotetramer. Forms an RuvA(8)-RuvB(12)-Holliday junction (HJ) complex. HJ DNA is sandwiched between 2 RuvA tetramers; dsDNA enters through RuvA and exits via RuvB. An RuvB hexamer assembles on each DNA strand where it exits the tetramer. Each RuvB hexamer is contacted by two RuvA subunits (via domain III) on 2 adjacent RuvB subunits; this complex drives branch migration. In the full resolvosome a probable DNA-RuvA(4)-RuvB(12)-RuvC(2) complex forms which resolves the HJ.</text>
</comment>
<proteinExistence type="inferred from homology"/>
<dbReference type="RefSeq" id="WP_053582683.1">
    <property type="nucleotide sequence ID" value="NZ_LGRV01000003.1"/>
</dbReference>
<dbReference type="Gene3D" id="1.10.150.20">
    <property type="entry name" value="5' to 3' exonuclease, C-terminal subdomain"/>
    <property type="match status" value="1"/>
</dbReference>
<keyword evidence="8" id="KW-0378">Hydrolase</keyword>
<dbReference type="Pfam" id="PF01330">
    <property type="entry name" value="RuvA_N"/>
    <property type="match status" value="1"/>
</dbReference>
<dbReference type="SUPFAM" id="SSF50249">
    <property type="entry name" value="Nucleic acid-binding proteins"/>
    <property type="match status" value="1"/>
</dbReference>
<comment type="function">
    <text evidence="6">The RuvA-RuvB-RuvC complex processes Holliday junction (HJ) DNA during genetic recombination and DNA repair, while the RuvA-RuvB complex plays an important role in the rescue of blocked DNA replication forks via replication fork reversal (RFR). RuvA specifically binds to HJ cruciform DNA, conferring on it an open structure. The RuvB hexamer acts as an ATP-dependent pump, pulling dsDNA into and through the RuvAB complex. HJ branch migration allows RuvC to scan DNA until it finds its consensus sequence, where it cleaves and resolves the cruciform DNA.</text>
</comment>
<keyword evidence="8" id="KW-0347">Helicase</keyword>
<dbReference type="InterPro" id="IPR010994">
    <property type="entry name" value="RuvA_2-like"/>
</dbReference>
<dbReference type="InterPro" id="IPR012340">
    <property type="entry name" value="NA-bd_OB-fold"/>
</dbReference>
<dbReference type="CDD" id="cd14332">
    <property type="entry name" value="UBA_RuvA_C"/>
    <property type="match status" value="1"/>
</dbReference>
<keyword evidence="8" id="KW-0547">Nucleotide-binding</keyword>
<dbReference type="Pfam" id="PF14520">
    <property type="entry name" value="HHH_5"/>
    <property type="match status" value="1"/>
</dbReference>
<name>A0ABR5JZ09_9BACI</name>
<dbReference type="Gene3D" id="2.40.50.140">
    <property type="entry name" value="Nucleic acid-binding proteins"/>
    <property type="match status" value="1"/>
</dbReference>
<reference evidence="9" key="1">
    <citation type="submission" date="2015-07" db="EMBL/GenBank/DDBJ databases">
        <title>Fjat-14205 dsm 2895.</title>
        <authorList>
            <person name="Liu B."/>
            <person name="Wang J."/>
            <person name="Zhu Y."/>
            <person name="Liu G."/>
            <person name="Chen Q."/>
            <person name="Chen Z."/>
            <person name="Lan J."/>
            <person name="Che J."/>
            <person name="Ge C."/>
            <person name="Shi H."/>
            <person name="Pan Z."/>
            <person name="Liu X."/>
        </authorList>
    </citation>
    <scope>NUCLEOTIDE SEQUENCE [LARGE SCALE GENOMIC DNA]</scope>
    <source>
        <strain evidence="9">DSM 25560</strain>
    </source>
</reference>
<evidence type="ECO:0000256" key="3">
    <source>
        <dbReference type="ARBA" id="ARBA00023125"/>
    </source>
</evidence>
<keyword evidence="2 6" id="KW-0227">DNA damage</keyword>
<evidence type="ECO:0000259" key="7">
    <source>
        <dbReference type="SMART" id="SM00278"/>
    </source>
</evidence>
<evidence type="ECO:0000313" key="8">
    <source>
        <dbReference type="EMBL" id="KOS67873.1"/>
    </source>
</evidence>
<keyword evidence="3 6" id="KW-0238">DNA-binding</keyword>
<dbReference type="NCBIfam" id="TIGR00084">
    <property type="entry name" value="ruvA"/>
    <property type="match status" value="1"/>
</dbReference>
<dbReference type="InterPro" id="IPR003583">
    <property type="entry name" value="Hlx-hairpin-Hlx_DNA-bd_motif"/>
</dbReference>
<sequence length="206" mass="23240">MYDYLKGQVTRITPEYIVLEQQGIGWQLNTPNPFAFRTSATEQQIYVHLHVREDAQLLYGFPTLDQRELFRKLILVSGIGPKGALAILATGNPQQVISAIEREDEAFLVKFPGVGKKTARQMILDLKGKLGALLDTIELPSTENELPLFGVNPHKHELEEALLALMALGYSEKELEKIRPLLEDNEKLQTTDAYMKQALQLLLKLT</sequence>
<dbReference type="InterPro" id="IPR000085">
    <property type="entry name" value="RuvA"/>
</dbReference>
<dbReference type="EMBL" id="LGRV01000003">
    <property type="protein sequence ID" value="KOS67873.1"/>
    <property type="molecule type" value="Genomic_DNA"/>
</dbReference>
<dbReference type="Proteomes" id="UP000050668">
    <property type="component" value="Unassembled WGS sequence"/>
</dbReference>
<keyword evidence="4 6" id="KW-0233">DNA recombination</keyword>
<evidence type="ECO:0000256" key="6">
    <source>
        <dbReference type="HAMAP-Rule" id="MF_00031"/>
    </source>
</evidence>
<dbReference type="InterPro" id="IPR036267">
    <property type="entry name" value="RuvA_C_sf"/>
</dbReference>
<keyword evidence="8" id="KW-0067">ATP-binding</keyword>
<dbReference type="Pfam" id="PF07499">
    <property type="entry name" value="RuvA_C"/>
    <property type="match status" value="1"/>
</dbReference>
<evidence type="ECO:0000313" key="9">
    <source>
        <dbReference type="Proteomes" id="UP000050668"/>
    </source>
</evidence>
<keyword evidence="9" id="KW-1185">Reference proteome</keyword>
<comment type="subcellular location">
    <subcellularLocation>
        <location evidence="6">Cytoplasm</location>
    </subcellularLocation>
</comment>
<feature type="domain" description="Helix-hairpin-helix DNA-binding motif class 1" evidence="7">
    <location>
        <begin position="71"/>
        <end position="90"/>
    </location>
</feature>
<gene>
    <name evidence="6" type="primary">ruvA</name>
    <name evidence="8" type="ORF">AEA09_04435</name>
</gene>
<dbReference type="SUPFAM" id="SSF47781">
    <property type="entry name" value="RuvA domain 2-like"/>
    <property type="match status" value="1"/>
</dbReference>
<evidence type="ECO:0000256" key="2">
    <source>
        <dbReference type="ARBA" id="ARBA00022763"/>
    </source>
</evidence>
<comment type="caution">
    <text evidence="6">Lacks conserved residue(s) required for the propagation of feature annotation.</text>
</comment>
<dbReference type="InterPro" id="IPR013849">
    <property type="entry name" value="DNA_helicase_Holl-junc_RuvA_I"/>
</dbReference>
<dbReference type="HAMAP" id="MF_00031">
    <property type="entry name" value="DNA_HJ_migration_RuvA"/>
    <property type="match status" value="1"/>
</dbReference>
<comment type="similarity">
    <text evidence="6">Belongs to the RuvA family.</text>
</comment>
<feature type="domain" description="Helix-hairpin-helix DNA-binding motif class 1" evidence="7">
    <location>
        <begin position="106"/>
        <end position="125"/>
    </location>
</feature>